<dbReference type="GO" id="GO:0005737">
    <property type="term" value="C:cytoplasm"/>
    <property type="evidence" value="ECO:0007669"/>
    <property type="project" value="TreeGrafter"/>
</dbReference>
<dbReference type="PANTHER" id="PTHR11715">
    <property type="entry name" value="GLYCINE CLEAVAGE SYSTEM H PROTEIN"/>
    <property type="match status" value="1"/>
</dbReference>
<dbReference type="Pfam" id="PF01597">
    <property type="entry name" value="GCV_H"/>
    <property type="match status" value="1"/>
</dbReference>
<dbReference type="PANTHER" id="PTHR11715:SF3">
    <property type="entry name" value="GLYCINE CLEAVAGE SYSTEM H PROTEIN-RELATED"/>
    <property type="match status" value="1"/>
</dbReference>
<comment type="function">
    <text evidence="3">The glycine cleavage system catalyzes the degradation of glycine. The H protein shuttles the methylamine group of glycine from the P protein to the T protein.</text>
</comment>
<evidence type="ECO:0000313" key="7">
    <source>
        <dbReference type="Proteomes" id="UP000070404"/>
    </source>
</evidence>
<dbReference type="GO" id="GO:0005960">
    <property type="term" value="C:glycine cleavage complex"/>
    <property type="evidence" value="ECO:0007669"/>
    <property type="project" value="InterPro"/>
</dbReference>
<evidence type="ECO:0000259" key="5">
    <source>
        <dbReference type="PROSITE" id="PS50968"/>
    </source>
</evidence>
<dbReference type="InterPro" id="IPR011053">
    <property type="entry name" value="Single_hybrid_motif"/>
</dbReference>
<evidence type="ECO:0000313" key="6">
    <source>
        <dbReference type="EMBL" id="KXB06259.1"/>
    </source>
</evidence>
<dbReference type="AlphaFoldDB" id="A0A133VIJ3"/>
<dbReference type="GO" id="GO:0019464">
    <property type="term" value="P:glycine decarboxylation via glycine cleavage system"/>
    <property type="evidence" value="ECO:0007669"/>
    <property type="project" value="UniProtKB-UniRule"/>
</dbReference>
<dbReference type="SUPFAM" id="SSF51230">
    <property type="entry name" value="Single hybrid motif"/>
    <property type="match status" value="1"/>
</dbReference>
<sequence>MSEDMKVEEGLYYTKKHEWAKVEDDEVRVGIADYAQDQLGEIVFVELPDSGKEVVQLEGEESEESEIGVIESIKAVSPFYSPVSGEVKEVNEELKTQPEIINSDPYTDGWICVLSPSDLDEELDNLMNAEEYEEYLESEIE</sequence>
<evidence type="ECO:0000256" key="3">
    <source>
        <dbReference type="HAMAP-Rule" id="MF_00272"/>
    </source>
</evidence>
<evidence type="ECO:0000256" key="1">
    <source>
        <dbReference type="ARBA" id="ARBA00009249"/>
    </source>
</evidence>
<comment type="caution">
    <text evidence="6">The sequence shown here is derived from an EMBL/GenBank/DDBJ whole genome shotgun (WGS) entry which is preliminary data.</text>
</comment>
<feature type="domain" description="Lipoyl-binding" evidence="5">
    <location>
        <begin position="26"/>
        <end position="115"/>
    </location>
</feature>
<gene>
    <name evidence="3" type="primary">gcvH</name>
    <name evidence="6" type="ORF">AKJ52_02385</name>
</gene>
<keyword evidence="7" id="KW-1185">Reference proteome</keyword>
<dbReference type="HAMAP" id="MF_00272">
    <property type="entry name" value="GcvH"/>
    <property type="match status" value="1"/>
</dbReference>
<evidence type="ECO:0000256" key="2">
    <source>
        <dbReference type="ARBA" id="ARBA00022823"/>
    </source>
</evidence>
<comment type="cofactor">
    <cofactor evidence="3">
        <name>(R)-lipoate</name>
        <dbReference type="ChEBI" id="CHEBI:83088"/>
    </cofactor>
    <text evidence="3">Binds 1 lipoyl cofactor covalently.</text>
</comment>
<dbReference type="PATRIC" id="fig|1698281.3.peg.462"/>
<dbReference type="CDD" id="cd06848">
    <property type="entry name" value="GCS_H"/>
    <property type="match status" value="1"/>
</dbReference>
<proteinExistence type="inferred from homology"/>
<dbReference type="NCBIfam" id="TIGR00527">
    <property type="entry name" value="gcvH"/>
    <property type="match status" value="1"/>
</dbReference>
<dbReference type="Proteomes" id="UP000070404">
    <property type="component" value="Unassembled WGS sequence"/>
</dbReference>
<accession>A0A133VIJ3</accession>
<protein>
    <recommendedName>
        <fullName evidence="3">Probable glycine cleavage system H protein</fullName>
    </recommendedName>
</protein>
<comment type="subunit">
    <text evidence="3">The glycine cleavage system is composed of four proteins: P, T, L and H.</text>
</comment>
<dbReference type="PROSITE" id="PS50968">
    <property type="entry name" value="BIOTINYL_LIPOYL"/>
    <property type="match status" value="1"/>
</dbReference>
<dbReference type="Gene3D" id="2.40.50.100">
    <property type="match status" value="1"/>
</dbReference>
<feature type="modified residue" description="N6-lipoyllysine" evidence="3 4">
    <location>
        <position position="74"/>
    </location>
</feature>
<keyword evidence="2 3" id="KW-0450">Lipoyl</keyword>
<comment type="similarity">
    <text evidence="1 3">Belongs to the GcvH family.</text>
</comment>
<name>A0A133VIJ3_9EURY</name>
<reference evidence="6 7" key="1">
    <citation type="journal article" date="2016" name="Sci. Rep.">
        <title>Metabolic traits of an uncultured archaeal lineage -MSBL1- from brine pools of the Red Sea.</title>
        <authorList>
            <person name="Mwirichia R."/>
            <person name="Alam I."/>
            <person name="Rashid M."/>
            <person name="Vinu M."/>
            <person name="Ba-Alawi W."/>
            <person name="Anthony Kamau A."/>
            <person name="Kamanda Ngugi D."/>
            <person name="Goker M."/>
            <person name="Klenk H.P."/>
            <person name="Bajic V."/>
            <person name="Stingl U."/>
        </authorList>
    </citation>
    <scope>NUCLEOTIDE SEQUENCE [LARGE SCALE GENOMIC DNA]</scope>
    <source>
        <strain evidence="6">SCGC-AAA382C18</strain>
    </source>
</reference>
<evidence type="ECO:0000256" key="4">
    <source>
        <dbReference type="PIRSR" id="PIRSR617453-50"/>
    </source>
</evidence>
<dbReference type="InterPro" id="IPR017453">
    <property type="entry name" value="GCV_H_sub"/>
</dbReference>
<dbReference type="InterPro" id="IPR002930">
    <property type="entry name" value="GCV_H"/>
</dbReference>
<dbReference type="InterPro" id="IPR033753">
    <property type="entry name" value="GCV_H/Fam206"/>
</dbReference>
<dbReference type="EMBL" id="LHYF01000044">
    <property type="protein sequence ID" value="KXB06259.1"/>
    <property type="molecule type" value="Genomic_DNA"/>
</dbReference>
<dbReference type="InterPro" id="IPR000089">
    <property type="entry name" value="Biotin_lipoyl"/>
</dbReference>
<dbReference type="NCBIfam" id="NF002270">
    <property type="entry name" value="PRK01202.1"/>
    <property type="match status" value="1"/>
</dbReference>
<dbReference type="GO" id="GO:0009249">
    <property type="term" value="P:protein lipoylation"/>
    <property type="evidence" value="ECO:0007669"/>
    <property type="project" value="TreeGrafter"/>
</dbReference>
<organism evidence="6 7">
    <name type="scientific">candidate division MSBL1 archaeon SCGC-AAA382C18</name>
    <dbReference type="NCBI Taxonomy" id="1698281"/>
    <lineage>
        <taxon>Archaea</taxon>
        <taxon>Methanobacteriati</taxon>
        <taxon>Methanobacteriota</taxon>
        <taxon>candidate division MSBL1</taxon>
    </lineage>
</organism>